<keyword evidence="1" id="KW-0812">Transmembrane</keyword>
<keyword evidence="1" id="KW-1133">Transmembrane helix</keyword>
<protein>
    <submittedName>
        <fullName evidence="2">ABC transporter permease</fullName>
    </submittedName>
</protein>
<name>A0A6L5YIN0_9FIRM</name>
<evidence type="ECO:0000256" key="1">
    <source>
        <dbReference type="SAM" id="Phobius"/>
    </source>
</evidence>
<accession>A0A6L5YIN0</accession>
<comment type="caution">
    <text evidence="2">The sequence shown here is derived from an EMBL/GenBank/DDBJ whole genome shotgun (WGS) entry which is preliminary data.</text>
</comment>
<feature type="transmembrane region" description="Helical" evidence="1">
    <location>
        <begin position="57"/>
        <end position="85"/>
    </location>
</feature>
<feature type="transmembrane region" description="Helical" evidence="1">
    <location>
        <begin position="20"/>
        <end position="45"/>
    </location>
</feature>
<evidence type="ECO:0000313" key="3">
    <source>
        <dbReference type="Proteomes" id="UP000476055"/>
    </source>
</evidence>
<gene>
    <name evidence="2" type="ORF">FYJ59_04540</name>
</gene>
<reference evidence="2 3" key="1">
    <citation type="submission" date="2019-08" db="EMBL/GenBank/DDBJ databases">
        <title>In-depth cultivation of the pig gut microbiome towards novel bacterial diversity and tailored functional studies.</title>
        <authorList>
            <person name="Wylensek D."/>
            <person name="Hitch T.C.A."/>
            <person name="Clavel T."/>
        </authorList>
    </citation>
    <scope>NUCLEOTIDE SEQUENCE [LARGE SCALE GENOMIC DNA]</scope>
    <source>
        <strain evidence="2 3">WCA3-601-WT-6H</strain>
    </source>
</reference>
<evidence type="ECO:0000313" key="2">
    <source>
        <dbReference type="EMBL" id="MST57517.1"/>
    </source>
</evidence>
<organism evidence="2 3">
    <name type="scientific">Waltera intestinalis</name>
    <dbReference type="NCBI Taxonomy" id="2606635"/>
    <lineage>
        <taxon>Bacteria</taxon>
        <taxon>Bacillati</taxon>
        <taxon>Bacillota</taxon>
        <taxon>Clostridia</taxon>
        <taxon>Lachnospirales</taxon>
        <taxon>Lachnospiraceae</taxon>
        <taxon>Waltera</taxon>
    </lineage>
</organism>
<proteinExistence type="predicted"/>
<dbReference type="Proteomes" id="UP000476055">
    <property type="component" value="Unassembled WGS sequence"/>
</dbReference>
<sequence>MANDYNNLPDEYRPISMWGYFGYEILFSIPIVGFILLLVFSFGGTKNVNLRNFARSYFCFLIVVVILVIIIAVIGGAAAASAAVYY</sequence>
<dbReference type="AlphaFoldDB" id="A0A6L5YIN0"/>
<keyword evidence="1" id="KW-0472">Membrane</keyword>
<dbReference type="RefSeq" id="WP_154495540.1">
    <property type="nucleotide sequence ID" value="NZ_VUMU01000003.1"/>
</dbReference>
<dbReference type="EMBL" id="VUMU01000003">
    <property type="protein sequence ID" value="MST57517.1"/>
    <property type="molecule type" value="Genomic_DNA"/>
</dbReference>
<keyword evidence="3" id="KW-1185">Reference proteome</keyword>